<feature type="signal peptide" evidence="2">
    <location>
        <begin position="1"/>
        <end position="17"/>
    </location>
</feature>
<sequence length="59" mass="5955">MIFIVAIIYSGIVAVLAQDASSPSPSPSMDKGSAPLGLPISGAFVCSSLLLSLVALLKH</sequence>
<gene>
    <name evidence="3" type="ORF">BVC80_8959g3</name>
</gene>
<evidence type="ECO:0000313" key="3">
    <source>
        <dbReference type="EMBL" id="OVA14948.1"/>
    </source>
</evidence>
<dbReference type="Proteomes" id="UP000195402">
    <property type="component" value="Unassembled WGS sequence"/>
</dbReference>
<keyword evidence="1" id="KW-0472">Membrane</keyword>
<dbReference type="PANTHER" id="PTHR33659:SF11">
    <property type="entry name" value="TRANSMEMBRANE PROTEIN"/>
    <property type="match status" value="1"/>
</dbReference>
<evidence type="ECO:0008006" key="5">
    <source>
        <dbReference type="Google" id="ProtNLM"/>
    </source>
</evidence>
<keyword evidence="1" id="KW-1133">Transmembrane helix</keyword>
<dbReference type="EMBL" id="MVGT01000933">
    <property type="protein sequence ID" value="OVA14948.1"/>
    <property type="molecule type" value="Genomic_DNA"/>
</dbReference>
<feature type="chain" id="PRO_5012713136" description="Arabinogalactan peptide" evidence="2">
    <location>
        <begin position="18"/>
        <end position="59"/>
    </location>
</feature>
<evidence type="ECO:0000256" key="1">
    <source>
        <dbReference type="SAM" id="Phobius"/>
    </source>
</evidence>
<evidence type="ECO:0000256" key="2">
    <source>
        <dbReference type="SAM" id="SignalP"/>
    </source>
</evidence>
<organism evidence="3 4">
    <name type="scientific">Macleaya cordata</name>
    <name type="common">Five-seeded plume-poppy</name>
    <name type="synonym">Bocconia cordata</name>
    <dbReference type="NCBI Taxonomy" id="56857"/>
    <lineage>
        <taxon>Eukaryota</taxon>
        <taxon>Viridiplantae</taxon>
        <taxon>Streptophyta</taxon>
        <taxon>Embryophyta</taxon>
        <taxon>Tracheophyta</taxon>
        <taxon>Spermatophyta</taxon>
        <taxon>Magnoliopsida</taxon>
        <taxon>Ranunculales</taxon>
        <taxon>Papaveraceae</taxon>
        <taxon>Papaveroideae</taxon>
        <taxon>Macleaya</taxon>
    </lineage>
</organism>
<dbReference type="PANTHER" id="PTHR33659">
    <property type="entry name" value="PROTEIN, PUTATIVE-RELATED-RELATED"/>
    <property type="match status" value="1"/>
</dbReference>
<dbReference type="OMA" id="MSAAVIC"/>
<evidence type="ECO:0000313" key="4">
    <source>
        <dbReference type="Proteomes" id="UP000195402"/>
    </source>
</evidence>
<keyword evidence="1" id="KW-0812">Transmembrane</keyword>
<protein>
    <recommendedName>
        <fullName evidence="5">Arabinogalactan peptide</fullName>
    </recommendedName>
</protein>
<accession>A0A200QWX2</accession>
<keyword evidence="2" id="KW-0732">Signal</keyword>
<comment type="caution">
    <text evidence="3">The sequence shown here is derived from an EMBL/GenBank/DDBJ whole genome shotgun (WGS) entry which is preliminary data.</text>
</comment>
<dbReference type="InParanoid" id="A0A200QWX2"/>
<dbReference type="AlphaFoldDB" id="A0A200QWX2"/>
<feature type="transmembrane region" description="Helical" evidence="1">
    <location>
        <begin position="36"/>
        <end position="57"/>
    </location>
</feature>
<name>A0A200QWX2_MACCD</name>
<proteinExistence type="predicted"/>
<reference evidence="3 4" key="1">
    <citation type="journal article" date="2017" name="Mol. Plant">
        <title>The Genome of Medicinal Plant Macleaya cordata Provides New Insights into Benzylisoquinoline Alkaloids Metabolism.</title>
        <authorList>
            <person name="Liu X."/>
            <person name="Liu Y."/>
            <person name="Huang P."/>
            <person name="Ma Y."/>
            <person name="Qing Z."/>
            <person name="Tang Q."/>
            <person name="Cao H."/>
            <person name="Cheng P."/>
            <person name="Zheng Y."/>
            <person name="Yuan Z."/>
            <person name="Zhou Y."/>
            <person name="Liu J."/>
            <person name="Tang Z."/>
            <person name="Zhuo Y."/>
            <person name="Zhang Y."/>
            <person name="Yu L."/>
            <person name="Huang J."/>
            <person name="Yang P."/>
            <person name="Peng Q."/>
            <person name="Zhang J."/>
            <person name="Jiang W."/>
            <person name="Zhang Z."/>
            <person name="Lin K."/>
            <person name="Ro D.K."/>
            <person name="Chen X."/>
            <person name="Xiong X."/>
            <person name="Shang Y."/>
            <person name="Huang S."/>
            <person name="Zeng J."/>
        </authorList>
    </citation>
    <scope>NUCLEOTIDE SEQUENCE [LARGE SCALE GENOMIC DNA]</scope>
    <source>
        <strain evidence="4">cv. BLH2017</strain>
        <tissue evidence="3">Root</tissue>
    </source>
</reference>
<keyword evidence="4" id="KW-1185">Reference proteome</keyword>